<evidence type="ECO:0000313" key="2">
    <source>
        <dbReference type="EMBL" id="CAE4665805.1"/>
    </source>
</evidence>
<sequence length="197" mass="22502">MYSNCSEQYWRERRKQKNNKKQIVAIASTSVFILLCLIIVLTSGKESKKGSDDQQNTVIERPNATDVHSKKCEMQSNKDINGCSLICAEERKSIPRPIMYQACMHGCNSAYIEASLIGCQDQSEEEAFVAIGSFANQHCSKYHNIQPKPEVFSTCRKYHRESTKQGFDSGKKILSDILDAEWNILKDQKEKQVKREV</sequence>
<reference evidence="2" key="1">
    <citation type="submission" date="2021-01" db="EMBL/GenBank/DDBJ databases">
        <authorList>
            <person name="Corre E."/>
            <person name="Pelletier E."/>
            <person name="Niang G."/>
            <person name="Scheremetjew M."/>
            <person name="Finn R."/>
            <person name="Kale V."/>
            <person name="Holt S."/>
            <person name="Cochrane G."/>
            <person name="Meng A."/>
            <person name="Brown T."/>
            <person name="Cohen L."/>
        </authorList>
    </citation>
    <scope>NUCLEOTIDE SEQUENCE</scope>
    <source>
        <strain evidence="2">GSO104</strain>
    </source>
</reference>
<accession>A0A6S9EW66</accession>
<dbReference type="AlphaFoldDB" id="A0A6S9EW66"/>
<protein>
    <submittedName>
        <fullName evidence="2">Uncharacterized protein</fullName>
    </submittedName>
</protein>
<keyword evidence="1" id="KW-0472">Membrane</keyword>
<feature type="transmembrane region" description="Helical" evidence="1">
    <location>
        <begin position="23"/>
        <end position="41"/>
    </location>
</feature>
<organism evidence="2">
    <name type="scientific">Ditylum brightwellii</name>
    <dbReference type="NCBI Taxonomy" id="49249"/>
    <lineage>
        <taxon>Eukaryota</taxon>
        <taxon>Sar</taxon>
        <taxon>Stramenopiles</taxon>
        <taxon>Ochrophyta</taxon>
        <taxon>Bacillariophyta</taxon>
        <taxon>Mediophyceae</taxon>
        <taxon>Lithodesmiophycidae</taxon>
        <taxon>Lithodesmiales</taxon>
        <taxon>Lithodesmiaceae</taxon>
        <taxon>Ditylum</taxon>
    </lineage>
</organism>
<name>A0A6S9EW66_9STRA</name>
<gene>
    <name evidence="2" type="ORF">DBRI00130_LOCUS42865</name>
</gene>
<keyword evidence="1" id="KW-1133">Transmembrane helix</keyword>
<dbReference type="EMBL" id="HBNS01059605">
    <property type="protein sequence ID" value="CAE4665805.1"/>
    <property type="molecule type" value="Transcribed_RNA"/>
</dbReference>
<proteinExistence type="predicted"/>
<keyword evidence="1" id="KW-0812">Transmembrane</keyword>
<evidence type="ECO:0000256" key="1">
    <source>
        <dbReference type="SAM" id="Phobius"/>
    </source>
</evidence>